<evidence type="ECO:0000256" key="2">
    <source>
        <dbReference type="ARBA" id="ARBA00022692"/>
    </source>
</evidence>
<keyword evidence="8" id="KW-1185">Reference proteome</keyword>
<name>A0A7X0KUY7_9MICO</name>
<dbReference type="Proteomes" id="UP000537775">
    <property type="component" value="Unassembled WGS sequence"/>
</dbReference>
<feature type="transmembrane region" description="Helical" evidence="6">
    <location>
        <begin position="32"/>
        <end position="55"/>
    </location>
</feature>
<evidence type="ECO:0000256" key="1">
    <source>
        <dbReference type="ARBA" id="ARBA00004141"/>
    </source>
</evidence>
<comment type="subcellular location">
    <subcellularLocation>
        <location evidence="1">Membrane</location>
        <topology evidence="1">Multi-pass membrane protein</topology>
    </subcellularLocation>
</comment>
<protein>
    <submittedName>
        <fullName evidence="7">Nitrite transporter NirC</fullName>
    </submittedName>
</protein>
<dbReference type="GO" id="GO:0005886">
    <property type="term" value="C:plasma membrane"/>
    <property type="evidence" value="ECO:0007669"/>
    <property type="project" value="TreeGrafter"/>
</dbReference>
<evidence type="ECO:0000313" key="7">
    <source>
        <dbReference type="EMBL" id="MBB6391623.1"/>
    </source>
</evidence>
<feature type="transmembrane region" description="Helical" evidence="6">
    <location>
        <begin position="67"/>
        <end position="89"/>
    </location>
</feature>
<accession>A0A7X0KUY7</accession>
<sequence>MKTIEHTLQFQADAAEHKVDSARHPLRYTVQAMLAGAYIGVGVVLMVSAAGPLVAAGDGMAKLVSGLVFGVALTFVVFGGGELVTSNMMTLTQGVAMRSIRWWQGAGTMLFSFTANMIGAFVFGGLVALSGVLHANAAGGEMLDGMLLAKAAESPAELFVRGILCNFLVCLAIWMSARVTSDGVKIALIFAAILAFITSGFEHVVANMTTFAIGFFTGAEGATAAAFGSNMLWVGLGNLVGGGLLIGLAYWFAGGRPTVHTGTLEPAPQTPEVAAASHR</sequence>
<reference evidence="7 8" key="1">
    <citation type="submission" date="2020-08" db="EMBL/GenBank/DDBJ databases">
        <title>Sequencing the genomes of 1000 actinobacteria strains.</title>
        <authorList>
            <person name="Klenk H.-P."/>
        </authorList>
    </citation>
    <scope>NUCLEOTIDE SEQUENCE [LARGE SCALE GENOMIC DNA]</scope>
    <source>
        <strain evidence="7 8">DSM 12511</strain>
    </source>
</reference>
<dbReference type="InterPro" id="IPR000292">
    <property type="entry name" value="For/NO2_transpt"/>
</dbReference>
<comment type="caution">
    <text evidence="7">The sequence shown here is derived from an EMBL/GenBank/DDBJ whole genome shotgun (WGS) entry which is preliminary data.</text>
</comment>
<dbReference type="InterPro" id="IPR023271">
    <property type="entry name" value="Aquaporin-like"/>
</dbReference>
<feature type="transmembrane region" description="Helical" evidence="6">
    <location>
        <begin position="186"/>
        <end position="219"/>
    </location>
</feature>
<keyword evidence="2 6" id="KW-0812">Transmembrane</keyword>
<gene>
    <name evidence="7" type="ORF">HD594_001936</name>
</gene>
<feature type="transmembrane region" description="Helical" evidence="6">
    <location>
        <begin position="110"/>
        <end position="138"/>
    </location>
</feature>
<feature type="transmembrane region" description="Helical" evidence="6">
    <location>
        <begin position="231"/>
        <end position="253"/>
    </location>
</feature>
<dbReference type="PANTHER" id="PTHR30520:SF8">
    <property type="entry name" value="NITRITE TRANSPORTER NIRC"/>
    <property type="match status" value="1"/>
</dbReference>
<feature type="transmembrane region" description="Helical" evidence="6">
    <location>
        <begin position="158"/>
        <end position="174"/>
    </location>
</feature>
<dbReference type="RefSeq" id="WP_184750776.1">
    <property type="nucleotide sequence ID" value="NZ_BAAAJR010000006.1"/>
</dbReference>
<evidence type="ECO:0000256" key="5">
    <source>
        <dbReference type="ARBA" id="ARBA00049660"/>
    </source>
</evidence>
<evidence type="ECO:0000256" key="6">
    <source>
        <dbReference type="SAM" id="Phobius"/>
    </source>
</evidence>
<dbReference type="EMBL" id="JACHML010000001">
    <property type="protein sequence ID" value="MBB6391623.1"/>
    <property type="molecule type" value="Genomic_DNA"/>
</dbReference>
<comment type="similarity">
    <text evidence="5">Belongs to the FNT transporter (TC 1.A.16) family.</text>
</comment>
<keyword evidence="3 6" id="KW-1133">Transmembrane helix</keyword>
<organism evidence="7 8">
    <name type="scientific">Microbacterium thalassium</name>
    <dbReference type="NCBI Taxonomy" id="362649"/>
    <lineage>
        <taxon>Bacteria</taxon>
        <taxon>Bacillati</taxon>
        <taxon>Actinomycetota</taxon>
        <taxon>Actinomycetes</taxon>
        <taxon>Micrococcales</taxon>
        <taxon>Microbacteriaceae</taxon>
        <taxon>Microbacterium</taxon>
    </lineage>
</organism>
<evidence type="ECO:0000313" key="8">
    <source>
        <dbReference type="Proteomes" id="UP000537775"/>
    </source>
</evidence>
<evidence type="ECO:0000256" key="3">
    <source>
        <dbReference type="ARBA" id="ARBA00022989"/>
    </source>
</evidence>
<dbReference type="GO" id="GO:0015499">
    <property type="term" value="F:formate transmembrane transporter activity"/>
    <property type="evidence" value="ECO:0007669"/>
    <property type="project" value="TreeGrafter"/>
</dbReference>
<dbReference type="InterPro" id="IPR024002">
    <property type="entry name" value="For/NO2_transpt_CS"/>
</dbReference>
<proteinExistence type="inferred from homology"/>
<dbReference type="PROSITE" id="PS01006">
    <property type="entry name" value="FORMATE_NITRITE_TP_2"/>
    <property type="match status" value="1"/>
</dbReference>
<evidence type="ECO:0000256" key="4">
    <source>
        <dbReference type="ARBA" id="ARBA00023136"/>
    </source>
</evidence>
<keyword evidence="4 6" id="KW-0472">Membrane</keyword>
<dbReference type="PANTHER" id="PTHR30520">
    <property type="entry name" value="FORMATE TRANSPORTER-RELATED"/>
    <property type="match status" value="1"/>
</dbReference>
<dbReference type="Pfam" id="PF01226">
    <property type="entry name" value="Form_Nir_trans"/>
    <property type="match status" value="1"/>
</dbReference>
<dbReference type="AlphaFoldDB" id="A0A7X0KUY7"/>
<dbReference type="Gene3D" id="1.20.1080.10">
    <property type="entry name" value="Glycerol uptake facilitator protein"/>
    <property type="match status" value="1"/>
</dbReference>